<gene>
    <name evidence="4" type="ORF">A7Q00_02285</name>
</gene>
<feature type="region of interest" description="Disordered" evidence="1">
    <location>
        <begin position="1413"/>
        <end position="1434"/>
    </location>
</feature>
<dbReference type="Proteomes" id="UP000077726">
    <property type="component" value="Unassembled WGS sequence"/>
</dbReference>
<sequence length="2802" mass="295888">MNQQRHKVIFNKTRGVMMAVAEYAMREGKTAGERDAGNGGNGSDAASTLSGSFSGKISGSLSGRLSGFGIPVLTFSLLLGFGLAAINTAGAGGIEADPAAPRNQQPVVLQTANGLEQVNIQTPSAAGVSVNQYRRFDVDGRGVILNNSHRNIQTRQAGWIQGNPFLARGEARIIVNQVNSADPSLLNGYVEIAGRRAEMVLANPAGIQINGGGFINSAGVTLTTGRPIIHNGVLEQIQVRGGSIGITGQGLDARDTDYTRILSQAAHIQAGIWGQNLHVVTGQNDIAADGHISGSPNTAPANPASPAVAIDSGALGGMYAGKITLISTDRGSSIQNAGQLFAQAGGVSLNADGIIRNSGSIVAAVPNHNGTADTAAVSVRSSEKLDNSGTLSAQGQTGIHTPELYNSGSILSAHTAKLHTGQTLANSGRIQAARLDIDSPQLTNHGKIQQTGLQGLAIHSRQADNRNHGLIGYTPQDNSANPGGSNPANPAHPTQPANPTTPTNPSHPGTAAGSGSVAQSQTAPVILPDGRIQTDRLLNDGGQITANGAANLTVTQQLDNQAELALNRLQVGGQKLNNQHGQIRAQQAELTADQTDNRHGSIDAGHLNIRSPELDNRSGRIRSNHSTELQISGSLDNRSGQISSAQNVSIHDNGQNSLRIDNSQGSILAGNDAAIQAKDLAGSGTLAAGHDIAIRQQDNLTSSNDIEAGRHLSLTTAGRLSNRHRLLGAESVQLQAADIDNTAAGSILAGNSVRLNADTLANRGLINSNGQTHLSAQQRLDNIGSGRIYGNHVALATAELHNREETSANGQTQAATIAARERLDIGAGHITNREGALIASEGRLFIGGTLDGKQQAVGIADTLTNSSARIEAKGSGRIAARQLDNLNPHFATETYVERSRSVTAFGYVGQPDPFFTDGVDGHYSQSDKNLDLYFNDGRHQHFGGGAVKDLRRYDYTESVVKERITENKPAEILIGGDLQIEGSTWNNDNSFILAGGQIQEGRGLTLNNPARQATEQFVTSGSSQAGSFDRHGKWGTGKRKIRFDQGRASMDSVQETHYDFSAPISAVEGSSAKLAGHTQPVGTEQADTAGSRPPLPQQIHSLADKGSLPTSSLYSIDPNRAGYLIETDPAFADYRKWLNSDYMLQALTTDSDQIHKRLGDGYYEQRLINEQIARLTGYRRLDGYQNDEEQFKALMDAGITFARAQNLVPGIALSREQVARLTSDIVWLENQTVTLADGSRHTVLVPKVYVLARQGDVNRAGGLISAEQIRLGQLDRLDNGGAIAGRRIVDLGAQNLDNRGSIQGGKVRLQAQDTLNNTGGRISAEDALLLQAQNINLISITSTTGDAHNGRTVLDWVAGLYVTGGEGGQLVVDAAHNLQADGAEIANRSAGGQTVLQAGNALNLGTVGLARHESSDSLSDRNHRHVHQSAEAGSTIHTDGSLILSGRDVSLRQAELSGGQGKVHIQAQNSLMIGEGRRTLDLDESVYSKNRNLFRSKTRQDHYRRRHDEAQGSTITGEQVVLSAGRDVSVRGSNVIAQDKTVIAAGGRIDLTAARNHYQDHESHERTRSGLTASFKDGVAGAGYAKSRQHTEQQGSSQSLTLSQIGSIRGDTTIAAERQLIAEAARLAAGGNLHLQGSEVNLNAAYTDSSSHREAHSKQSGFALGVTYDAYTAGKHAWDRSMQGGGYSDSIVGNWMQRSSASDKAAQAAITAVTVSGGRSRSSLSQDVSSREAVVTSASAGKQLTIAATQGSIRSQGAKLSSEGDTLLAAKDSIDLGFAVDTQNQSGRSRRSGFSIDNRDHLTPFGTFNDTGNAQGSISQITGTSLSSGGRALLQAQTGDLNITGSSVVAQHDLQLSAGRDIRVGSAANTLDSSETQISSGIGSAVISDTEHFSGWMKNTRRSRAGQLSQAKSQLGSLDGSVTIDAGGAYRQQSSDIVARKDIDISAQSIDISAADNTGSRHQSERDVKIGTFAKIPSPLIDLVNAAEGAAKSKADDRTRALQGLAAGAQGYQLYDSVGKVAEAAKANALNQAAGASKQQGAALISVEAGFGFKTASKEQNDSYRHHQGSRLAAENIRLHSREGDIRLQGTQAQAADTLRLDSARDILLQSGQDIRHADGKNRNAGVQVGVGVSLGASFGVYIYAEASYGKGHNRLDAANHAPTVLQADQIQLKSRRDTTLYGAQAHARRIDADIGGKLAIESPQDSLDQESKQTGGGLRVQVAWGTAWNVSANYNKSSSEGHSRSVGQQSGLFAGDGGYHIQADSVHLKGGAIASTAPKQQNQLTANRLTFENLENHSSYRADSTGLSAGYGSKTDNPGNGSQNAFTRASEAAGSSMKSDFSHPTALPQHDEGQSQGTTYATLSDGILNIGGRNTTAQEIGIHSDAATAHQQAEALPDLEAVLQRQQIVSKATADIGSGVQTFRSRMAADAAKERQEHRKRYETDLQAQNDGSYEAYLQLNESGKQQYLRQNDPDYYAADQQAVDWGIGGRKSRALNAATTLITGALGGQGDLQVAANTLAPYAAEAVGRSVGHGENKNEAAQAVAHFVLGAALAYANHSDPLLGGSSAVAAEKSAQWMAEQYNDGVSYNDPVTGQFDPNRLPENIKEEIRSISSAVASVVGASGGNGSSFNAQVSGVIGQNAVENNQVLLNNYYRNQRRNNSPYGGDEESSGLARAWIGFRNWISGLFHSESNDEGQGSTAAPKPIQPRPQPQQPVSQSVAGAPMPPDDDGNNKQRKGRPRSNVSQDKQVRDAARETRLTSIQRRELGRAVERESRKMGRNLNYQDILDIAKEVKNGTYY</sequence>
<feature type="compositionally biased region" description="Polar residues" evidence="1">
    <location>
        <begin position="475"/>
        <end position="484"/>
    </location>
</feature>
<feature type="compositionally biased region" description="Polar residues" evidence="1">
    <location>
        <begin position="2315"/>
        <end position="2328"/>
    </location>
</feature>
<feature type="region of interest" description="Disordered" evidence="1">
    <location>
        <begin position="2296"/>
        <end position="2359"/>
    </location>
</feature>
<dbReference type="InterPro" id="IPR010069">
    <property type="entry name" value="CdiA_FHA1_rpt"/>
</dbReference>
<dbReference type="InterPro" id="IPR024973">
    <property type="entry name" value="ESPR"/>
</dbReference>
<reference evidence="5" key="1">
    <citation type="submission" date="2016-05" db="EMBL/GenBank/DDBJ databases">
        <title>Draft genome of Corynebacterium afermentans subsp. afermentans LCDC 88199T.</title>
        <authorList>
            <person name="Bernier A.-M."/>
            <person name="Bernard K."/>
        </authorList>
    </citation>
    <scope>NUCLEOTIDE SEQUENCE [LARGE SCALE GENOMIC DNA]</scope>
    <source>
        <strain evidence="5">NML130454</strain>
    </source>
</reference>
<proteinExistence type="predicted"/>
<feature type="region of interest" description="Disordered" evidence="1">
    <location>
        <begin position="1583"/>
        <end position="1602"/>
    </location>
</feature>
<protein>
    <recommendedName>
        <fullName evidence="3">Filamentous haemagglutinin FhaB/tRNA nuclease CdiA-like TPS domain-containing protein</fullName>
    </recommendedName>
</protein>
<name>A0A1B6W0G0_9NEIS</name>
<dbReference type="InterPro" id="IPR012334">
    <property type="entry name" value="Pectin_lyas_fold"/>
</dbReference>
<feature type="compositionally biased region" description="Polar residues" evidence="1">
    <location>
        <begin position="1017"/>
        <end position="1026"/>
    </location>
</feature>
<dbReference type="NCBIfam" id="TIGR01731">
    <property type="entry name" value="fil_hemag_20aa"/>
    <property type="match status" value="13"/>
</dbReference>
<feature type="domain" description="Filamentous haemagglutinin FhaB/tRNA nuclease CdiA-like TPS" evidence="3">
    <location>
        <begin position="112"/>
        <end position="232"/>
    </location>
</feature>
<feature type="compositionally biased region" description="Basic and acidic residues" evidence="1">
    <location>
        <begin position="2750"/>
        <end position="2759"/>
    </location>
</feature>
<evidence type="ECO:0000256" key="2">
    <source>
        <dbReference type="SAM" id="Phobius"/>
    </source>
</evidence>
<accession>A0A1B6W0G0</accession>
<dbReference type="InterPro" id="IPR025157">
    <property type="entry name" value="Hemagglutinin_rpt"/>
</dbReference>
<dbReference type="RefSeq" id="WP_064089037.1">
    <property type="nucleotide sequence ID" value="NZ_LXSQ01000007.1"/>
</dbReference>
<feature type="region of interest" description="Disordered" evidence="1">
    <location>
        <begin position="1071"/>
        <end position="1097"/>
    </location>
</feature>
<feature type="region of interest" description="Disordered" evidence="1">
    <location>
        <begin position="1017"/>
        <end position="1036"/>
    </location>
</feature>
<dbReference type="Pfam" id="PF13018">
    <property type="entry name" value="ESPR"/>
    <property type="match status" value="1"/>
</dbReference>
<dbReference type="Pfam" id="PF13332">
    <property type="entry name" value="Fil_haemagg_2"/>
    <property type="match status" value="4"/>
</dbReference>
<dbReference type="GO" id="GO:0003824">
    <property type="term" value="F:catalytic activity"/>
    <property type="evidence" value="ECO:0007669"/>
    <property type="project" value="UniProtKB-ARBA"/>
</dbReference>
<dbReference type="InterPro" id="IPR011050">
    <property type="entry name" value="Pectin_lyase_fold/virulence"/>
</dbReference>
<dbReference type="SMART" id="SM00912">
    <property type="entry name" value="Haemagg_act"/>
    <property type="match status" value="1"/>
</dbReference>
<feature type="compositionally biased region" description="Low complexity" evidence="1">
    <location>
        <begin position="1593"/>
        <end position="1602"/>
    </location>
</feature>
<evidence type="ECO:0000313" key="5">
    <source>
        <dbReference type="Proteomes" id="UP000077726"/>
    </source>
</evidence>
<organism evidence="4 5">
    <name type="scientific">Eikenella halliae</name>
    <dbReference type="NCBI Taxonomy" id="1795832"/>
    <lineage>
        <taxon>Bacteria</taxon>
        <taxon>Pseudomonadati</taxon>
        <taxon>Pseudomonadota</taxon>
        <taxon>Betaproteobacteria</taxon>
        <taxon>Neisseriales</taxon>
        <taxon>Neisseriaceae</taxon>
        <taxon>Eikenella</taxon>
    </lineage>
</organism>
<feature type="compositionally biased region" description="Low complexity" evidence="1">
    <location>
        <begin position="486"/>
        <end position="504"/>
    </location>
</feature>
<dbReference type="NCBIfam" id="TIGR01901">
    <property type="entry name" value="adhes_NPXG"/>
    <property type="match status" value="1"/>
</dbReference>
<feature type="region of interest" description="Disordered" evidence="1">
    <location>
        <begin position="2691"/>
        <end position="2759"/>
    </location>
</feature>
<keyword evidence="2" id="KW-0472">Membrane</keyword>
<evidence type="ECO:0000256" key="1">
    <source>
        <dbReference type="SAM" id="MobiDB-lite"/>
    </source>
</evidence>
<dbReference type="EMBL" id="LXSQ01000007">
    <property type="protein sequence ID" value="OAM44072.1"/>
    <property type="molecule type" value="Genomic_DNA"/>
</dbReference>
<dbReference type="InterPro" id="IPR008638">
    <property type="entry name" value="FhaB/CdiA-like_TPS"/>
</dbReference>
<evidence type="ECO:0000313" key="4">
    <source>
        <dbReference type="EMBL" id="OAM44072.1"/>
    </source>
</evidence>
<dbReference type="Gene3D" id="2.160.20.10">
    <property type="entry name" value="Single-stranded right-handed beta-helix, Pectin lyase-like"/>
    <property type="match status" value="1"/>
</dbReference>
<evidence type="ECO:0000259" key="3">
    <source>
        <dbReference type="SMART" id="SM00912"/>
    </source>
</evidence>
<keyword evidence="2" id="KW-0812">Transmembrane</keyword>
<feature type="transmembrane region" description="Helical" evidence="2">
    <location>
        <begin position="65"/>
        <end position="86"/>
    </location>
</feature>
<dbReference type="Pfam" id="PF05860">
    <property type="entry name" value="TPS"/>
    <property type="match status" value="1"/>
</dbReference>
<keyword evidence="5" id="KW-1185">Reference proteome</keyword>
<comment type="caution">
    <text evidence="4">The sequence shown here is derived from an EMBL/GenBank/DDBJ whole genome shotgun (WGS) entry which is preliminary data.</text>
</comment>
<feature type="region of interest" description="Disordered" evidence="1">
    <location>
        <begin position="467"/>
        <end position="520"/>
    </location>
</feature>
<dbReference type="SUPFAM" id="SSF51126">
    <property type="entry name" value="Pectin lyase-like"/>
    <property type="match status" value="1"/>
</dbReference>
<dbReference type="STRING" id="1795832.A7Q00_02285"/>
<dbReference type="OrthoDB" id="5666689at2"/>
<keyword evidence="2" id="KW-1133">Transmembrane helix</keyword>